<dbReference type="SUPFAM" id="SSF55073">
    <property type="entry name" value="Nucleotide cyclase"/>
    <property type="match status" value="1"/>
</dbReference>
<dbReference type="Gene3D" id="3.30.70.270">
    <property type="match status" value="1"/>
</dbReference>
<dbReference type="PANTHER" id="PTHR46663">
    <property type="entry name" value="DIGUANYLATE CYCLASE DGCT-RELATED"/>
    <property type="match status" value="1"/>
</dbReference>
<feature type="domain" description="HAMP" evidence="4">
    <location>
        <begin position="195"/>
        <end position="241"/>
    </location>
</feature>
<keyword evidence="3" id="KW-0472">Membrane</keyword>
<evidence type="ECO:0000256" key="2">
    <source>
        <dbReference type="SAM" id="Coils"/>
    </source>
</evidence>
<dbReference type="InterPro" id="IPR043128">
    <property type="entry name" value="Rev_trsase/Diguanyl_cyclase"/>
</dbReference>
<dbReference type="InterPro" id="IPR029787">
    <property type="entry name" value="Nucleotide_cyclase"/>
</dbReference>
<dbReference type="GO" id="GO:0007165">
    <property type="term" value="P:signal transduction"/>
    <property type="evidence" value="ECO:0007669"/>
    <property type="project" value="InterPro"/>
</dbReference>
<keyword evidence="2" id="KW-0175">Coiled coil</keyword>
<dbReference type="PROSITE" id="PS50887">
    <property type="entry name" value="GGDEF"/>
    <property type="match status" value="1"/>
</dbReference>
<dbReference type="FunFam" id="3.30.70.270:FF:000001">
    <property type="entry name" value="Diguanylate cyclase domain protein"/>
    <property type="match status" value="1"/>
</dbReference>
<comment type="caution">
    <text evidence="6">The sequence shown here is derived from an EMBL/GenBank/DDBJ whole genome shotgun (WGS) entry which is preliminary data.</text>
</comment>
<dbReference type="NCBIfam" id="TIGR00254">
    <property type="entry name" value="GGDEF"/>
    <property type="match status" value="1"/>
</dbReference>
<name>A0A0A5HXL0_PHOS4</name>
<dbReference type="GO" id="GO:0003824">
    <property type="term" value="F:catalytic activity"/>
    <property type="evidence" value="ECO:0007669"/>
    <property type="project" value="UniProtKB-ARBA"/>
</dbReference>
<dbReference type="AlphaFoldDB" id="A0A0A5HXL0"/>
<dbReference type="STRING" id="379097.SE23_05210"/>
<dbReference type="Gene3D" id="6.10.340.10">
    <property type="match status" value="1"/>
</dbReference>
<feature type="transmembrane region" description="Helical" evidence="3">
    <location>
        <begin position="168"/>
        <end position="188"/>
    </location>
</feature>
<dbReference type="Proteomes" id="UP000030451">
    <property type="component" value="Unassembled WGS sequence"/>
</dbReference>
<keyword evidence="3" id="KW-1133">Transmembrane helix</keyword>
<evidence type="ECO:0000313" key="7">
    <source>
        <dbReference type="Proteomes" id="UP000030451"/>
    </source>
</evidence>
<evidence type="ECO:0000256" key="1">
    <source>
        <dbReference type="ARBA" id="ARBA00001946"/>
    </source>
</evidence>
<evidence type="ECO:0000256" key="3">
    <source>
        <dbReference type="SAM" id="Phobius"/>
    </source>
</evidence>
<dbReference type="InterPro" id="IPR003660">
    <property type="entry name" value="HAMP_dom"/>
</dbReference>
<dbReference type="PROSITE" id="PS50885">
    <property type="entry name" value="HAMP"/>
    <property type="match status" value="1"/>
</dbReference>
<protein>
    <submittedName>
        <fullName evidence="6">Diguanylate cyclase</fullName>
    </submittedName>
</protein>
<gene>
    <name evidence="6" type="ORF">NM06_05200</name>
</gene>
<dbReference type="InterPro" id="IPR052163">
    <property type="entry name" value="DGC-Regulatory_Protein"/>
</dbReference>
<evidence type="ECO:0000259" key="5">
    <source>
        <dbReference type="PROSITE" id="PS50887"/>
    </source>
</evidence>
<evidence type="ECO:0000313" key="6">
    <source>
        <dbReference type="EMBL" id="KGY10307.1"/>
    </source>
</evidence>
<dbReference type="OrthoDB" id="766410at2"/>
<dbReference type="SMART" id="SM00267">
    <property type="entry name" value="GGDEF"/>
    <property type="match status" value="1"/>
</dbReference>
<dbReference type="PANTHER" id="PTHR46663:SF2">
    <property type="entry name" value="GGDEF DOMAIN-CONTAINING PROTEIN"/>
    <property type="match status" value="1"/>
</dbReference>
<sequence length="452" mass="50834">MISSLFKKLFLLSTTTMLLTLLIVASFAKINSEQNQTKSELDTIIDLQLRVDLLRSQLWVFLQFGDQSSLKQVEYAQAELATQLTAYGEQGARFDNLQRMNQSLQALLTQEKQLYDRDVASKEGINAFGLLHSRYNMIVQNMTEELAHVHQVVVDRSASNLSNVMKSAAAWLIVCSLLVSFIAWLILLRFKSDAESVKEAIVALAKGNLEAKVDTASMDSEFKGIAFFFNQMTISLRESTVTKHELEEEVKRQTMQLEKKHEQLIFLSEHDPLTGLYNRRAFDKSLENAIVKANRTKCKLAILFIDLDDFKVVNDTYGHDAGDAILVNVANRLSNAIRQSDFVGRLGGDEFVICLDLLNNFDILPQKVEQIMQAICEPIGFNGRELSISASIGVSHFPDSTRNKEVLLSMADEAMYRSKHVKGPCCYDGETMQCQSSTSDVVELAQVRKHPS</sequence>
<dbReference type="EMBL" id="JRWP01000004">
    <property type="protein sequence ID" value="KGY10307.1"/>
    <property type="molecule type" value="Genomic_DNA"/>
</dbReference>
<proteinExistence type="predicted"/>
<evidence type="ECO:0000259" key="4">
    <source>
        <dbReference type="PROSITE" id="PS50885"/>
    </source>
</evidence>
<feature type="coiled-coil region" evidence="2">
    <location>
        <begin position="236"/>
        <end position="263"/>
    </location>
</feature>
<accession>A0A0A5HXL0</accession>
<organism evidence="6 7">
    <name type="scientific">Photobacterium sp. (strain ATCC 43367)</name>
    <dbReference type="NCBI Taxonomy" id="379097"/>
    <lineage>
        <taxon>Bacteria</taxon>
        <taxon>Pseudomonadati</taxon>
        <taxon>Pseudomonadota</taxon>
        <taxon>Gammaproteobacteria</taxon>
        <taxon>Vibrionales</taxon>
        <taxon>Vibrionaceae</taxon>
        <taxon>Vibrio</taxon>
        <taxon>Vibrio oreintalis group</taxon>
    </lineage>
</organism>
<dbReference type="GO" id="GO:0016020">
    <property type="term" value="C:membrane"/>
    <property type="evidence" value="ECO:0007669"/>
    <property type="project" value="InterPro"/>
</dbReference>
<feature type="domain" description="GGDEF" evidence="5">
    <location>
        <begin position="298"/>
        <end position="432"/>
    </location>
</feature>
<dbReference type="RefSeq" id="WP_038188651.1">
    <property type="nucleotide sequence ID" value="NZ_JRWP01000004.1"/>
</dbReference>
<reference evidence="6 7" key="1">
    <citation type="submission" date="2014-10" db="EMBL/GenBank/DDBJ databases">
        <title>Genome sequencing of Vibrio sinaloensis T08.</title>
        <authorList>
            <person name="Chan K.-G."/>
            <person name="Mohamad N.I."/>
        </authorList>
    </citation>
    <scope>NUCLEOTIDE SEQUENCE [LARGE SCALE GENOMIC DNA]</scope>
    <source>
        <strain evidence="6 7">T08</strain>
    </source>
</reference>
<comment type="cofactor">
    <cofactor evidence="1">
        <name>Mg(2+)</name>
        <dbReference type="ChEBI" id="CHEBI:18420"/>
    </cofactor>
</comment>
<keyword evidence="3" id="KW-0812">Transmembrane</keyword>
<dbReference type="CDD" id="cd01949">
    <property type="entry name" value="GGDEF"/>
    <property type="match status" value="1"/>
</dbReference>
<dbReference type="InterPro" id="IPR000160">
    <property type="entry name" value="GGDEF_dom"/>
</dbReference>
<dbReference type="Pfam" id="PF00990">
    <property type="entry name" value="GGDEF"/>
    <property type="match status" value="1"/>
</dbReference>